<sequence>MARICVCMGYRGVGLRCELLLFVPAVEVILLLCQTRILLRVGGRSPVGSQVFQTIPNSRSFSMREAFLYLLTVASVCCFDLLGQFVRTIHKLKDKTNINRAARWRSW</sequence>
<evidence type="ECO:0000256" key="1">
    <source>
        <dbReference type="SAM" id="Phobius"/>
    </source>
</evidence>
<evidence type="ECO:0000313" key="2">
    <source>
        <dbReference type="EMBL" id="MEQ2250565.1"/>
    </source>
</evidence>
<accession>A0ABV0V1M9</accession>
<name>A0ABV0V1M9_9TELE</name>
<protein>
    <submittedName>
        <fullName evidence="2">Uncharacterized protein</fullName>
    </submittedName>
</protein>
<evidence type="ECO:0000313" key="3">
    <source>
        <dbReference type="Proteomes" id="UP001482620"/>
    </source>
</evidence>
<organism evidence="2 3">
    <name type="scientific">Ilyodon furcidens</name>
    <name type="common">goldbreast splitfin</name>
    <dbReference type="NCBI Taxonomy" id="33524"/>
    <lineage>
        <taxon>Eukaryota</taxon>
        <taxon>Metazoa</taxon>
        <taxon>Chordata</taxon>
        <taxon>Craniata</taxon>
        <taxon>Vertebrata</taxon>
        <taxon>Euteleostomi</taxon>
        <taxon>Actinopterygii</taxon>
        <taxon>Neopterygii</taxon>
        <taxon>Teleostei</taxon>
        <taxon>Neoteleostei</taxon>
        <taxon>Acanthomorphata</taxon>
        <taxon>Ovalentaria</taxon>
        <taxon>Atherinomorphae</taxon>
        <taxon>Cyprinodontiformes</taxon>
        <taxon>Goodeidae</taxon>
        <taxon>Ilyodon</taxon>
    </lineage>
</organism>
<proteinExistence type="predicted"/>
<gene>
    <name evidence="2" type="ORF">ILYODFUR_002190</name>
</gene>
<reference evidence="2 3" key="1">
    <citation type="submission" date="2021-06" db="EMBL/GenBank/DDBJ databases">
        <authorList>
            <person name="Palmer J.M."/>
        </authorList>
    </citation>
    <scope>NUCLEOTIDE SEQUENCE [LARGE SCALE GENOMIC DNA]</scope>
    <source>
        <strain evidence="3">if_2019</strain>
        <tissue evidence="2">Muscle</tissue>
    </source>
</reference>
<dbReference type="Proteomes" id="UP001482620">
    <property type="component" value="Unassembled WGS sequence"/>
</dbReference>
<comment type="caution">
    <text evidence="2">The sequence shown here is derived from an EMBL/GenBank/DDBJ whole genome shotgun (WGS) entry which is preliminary data.</text>
</comment>
<feature type="transmembrane region" description="Helical" evidence="1">
    <location>
        <begin position="66"/>
        <end position="86"/>
    </location>
</feature>
<dbReference type="EMBL" id="JAHRIQ010092785">
    <property type="protein sequence ID" value="MEQ2250565.1"/>
    <property type="molecule type" value="Genomic_DNA"/>
</dbReference>
<keyword evidence="1" id="KW-1133">Transmembrane helix</keyword>
<feature type="transmembrane region" description="Helical" evidence="1">
    <location>
        <begin position="20"/>
        <end position="39"/>
    </location>
</feature>
<keyword evidence="1" id="KW-0812">Transmembrane</keyword>
<keyword evidence="3" id="KW-1185">Reference proteome</keyword>
<keyword evidence="1" id="KW-0472">Membrane</keyword>